<dbReference type="SMART" id="SM00331">
    <property type="entry name" value="PP2C_SIG"/>
    <property type="match status" value="1"/>
</dbReference>
<evidence type="ECO:0000313" key="2">
    <source>
        <dbReference type="EMBL" id="CAG4917407.1"/>
    </source>
</evidence>
<protein>
    <recommendedName>
        <fullName evidence="1">PPM-type phosphatase domain-containing protein</fullName>
    </recommendedName>
</protein>
<dbReference type="InterPro" id="IPR039248">
    <property type="entry name" value="Ptase_RsbX"/>
</dbReference>
<reference evidence="2" key="1">
    <citation type="submission" date="2021-04" db="EMBL/GenBank/DDBJ databases">
        <authorList>
            <person name="Vanwijnsberghe S."/>
        </authorList>
    </citation>
    <scope>NUCLEOTIDE SEQUENCE</scope>
    <source>
        <strain evidence="2">LMG 31841</strain>
    </source>
</reference>
<dbReference type="RefSeq" id="WP_228882142.1">
    <property type="nucleotide sequence ID" value="NZ_CAJQZC010000010.1"/>
</dbReference>
<sequence length="355" mass="37552">MEALVNDGTTAQQQFLVIDTSQVAHARRSVGDLARGLGFSETAAGRVAIVVTECATNILKHAGHGELLVRRIAFAQPHPAHVRVGIELLALDKGPGVRDLQACFEDGYTTAGSAGSGMGAIQRQSDEFDIWSQPGHGMALRAVIWGDDGRLAQPRGPFEFGVVNLPVADETLCGDAWGVESNEDGVTIMVADGLGHGPLANTASVAAVHALSGNARLPVVEIMDRAHEALRSTRGAAIGIARFDGANGKLQFAGVGNISAVVIQNDGTRRQMMSHNGIVGHNMRRAQEVDAPWSPHSQLVMHSDGLLTRWDTGHYPGLALRHPSLIAGVLYRDCSRGRDDVTVLVARSRAQAGVA</sequence>
<dbReference type="CDD" id="cd16934">
    <property type="entry name" value="HATPase_RsbT-like"/>
    <property type="match status" value="1"/>
</dbReference>
<organism evidence="2 3">
    <name type="scientific">Paraburkholderia saeva</name>
    <dbReference type="NCBI Taxonomy" id="2777537"/>
    <lineage>
        <taxon>Bacteria</taxon>
        <taxon>Pseudomonadati</taxon>
        <taxon>Pseudomonadota</taxon>
        <taxon>Betaproteobacteria</taxon>
        <taxon>Burkholderiales</taxon>
        <taxon>Burkholderiaceae</taxon>
        <taxon>Paraburkholderia</taxon>
    </lineage>
</organism>
<accession>A0A9N8S178</accession>
<dbReference type="EMBL" id="CAJQZC010000010">
    <property type="protein sequence ID" value="CAG4917407.1"/>
    <property type="molecule type" value="Genomic_DNA"/>
</dbReference>
<keyword evidence="3" id="KW-1185">Reference proteome</keyword>
<dbReference type="SUPFAM" id="SSF81606">
    <property type="entry name" value="PP2C-like"/>
    <property type="match status" value="1"/>
</dbReference>
<dbReference type="Gene3D" id="3.60.40.10">
    <property type="entry name" value="PPM-type phosphatase domain"/>
    <property type="match status" value="1"/>
</dbReference>
<dbReference type="AlphaFoldDB" id="A0A9N8S178"/>
<dbReference type="Pfam" id="PF07228">
    <property type="entry name" value="SpoIIE"/>
    <property type="match status" value="1"/>
</dbReference>
<dbReference type="Proteomes" id="UP000789704">
    <property type="component" value="Unassembled WGS sequence"/>
</dbReference>
<name>A0A9N8S178_9BURK</name>
<dbReference type="PANTHER" id="PTHR35801">
    <property type="entry name" value="PHOSPHOSERINE PHOSPHATASE RSBX"/>
    <property type="match status" value="1"/>
</dbReference>
<dbReference type="InterPro" id="IPR036890">
    <property type="entry name" value="HATPase_C_sf"/>
</dbReference>
<dbReference type="InterPro" id="IPR001932">
    <property type="entry name" value="PPM-type_phosphatase-like_dom"/>
</dbReference>
<dbReference type="InterPro" id="IPR036457">
    <property type="entry name" value="PPM-type-like_dom_sf"/>
</dbReference>
<feature type="domain" description="PPM-type phosphatase" evidence="1">
    <location>
        <begin position="158"/>
        <end position="348"/>
    </location>
</feature>
<proteinExistence type="predicted"/>
<dbReference type="Gene3D" id="3.30.565.10">
    <property type="entry name" value="Histidine kinase-like ATPase, C-terminal domain"/>
    <property type="match status" value="1"/>
</dbReference>
<dbReference type="Pfam" id="PF13581">
    <property type="entry name" value="HATPase_c_2"/>
    <property type="match status" value="1"/>
</dbReference>
<gene>
    <name evidence="2" type="ORF">LMG31841_04678</name>
</gene>
<dbReference type="PANTHER" id="PTHR35801:SF1">
    <property type="entry name" value="PHOSPHOSERINE PHOSPHATASE RSBX"/>
    <property type="match status" value="1"/>
</dbReference>
<dbReference type="InterPro" id="IPR003594">
    <property type="entry name" value="HATPase_dom"/>
</dbReference>
<dbReference type="SUPFAM" id="SSF55874">
    <property type="entry name" value="ATPase domain of HSP90 chaperone/DNA topoisomerase II/histidine kinase"/>
    <property type="match status" value="1"/>
</dbReference>
<evidence type="ECO:0000259" key="1">
    <source>
        <dbReference type="SMART" id="SM00331"/>
    </source>
</evidence>
<comment type="caution">
    <text evidence="2">The sequence shown here is derived from an EMBL/GenBank/DDBJ whole genome shotgun (WGS) entry which is preliminary data.</text>
</comment>
<evidence type="ECO:0000313" key="3">
    <source>
        <dbReference type="Proteomes" id="UP000789704"/>
    </source>
</evidence>